<dbReference type="RefSeq" id="WP_095062390.1">
    <property type="nucleotide sequence ID" value="NZ_FXUV02000018.1"/>
</dbReference>
<feature type="transmembrane region" description="Helical" evidence="12">
    <location>
        <begin position="170"/>
        <end position="192"/>
    </location>
</feature>
<dbReference type="OrthoDB" id="9782418at2"/>
<dbReference type="InterPro" id="IPR044878">
    <property type="entry name" value="UbiA_sf"/>
</dbReference>
<accession>A0A238HFL2</accession>
<dbReference type="EMBL" id="FXUV02000018">
    <property type="protein sequence ID" value="SNB63639.1"/>
    <property type="molecule type" value="Genomic_DNA"/>
</dbReference>
<keyword evidence="4 12" id="KW-1003">Cell membrane</keyword>
<dbReference type="HAMAP" id="MF_01635">
    <property type="entry name" value="UbiA"/>
    <property type="match status" value="1"/>
</dbReference>
<dbReference type="FunFam" id="1.20.120.1780:FF:000001">
    <property type="entry name" value="4-hydroxybenzoate octaprenyltransferase"/>
    <property type="match status" value="1"/>
</dbReference>
<feature type="transmembrane region" description="Helical" evidence="12">
    <location>
        <begin position="101"/>
        <end position="134"/>
    </location>
</feature>
<gene>
    <name evidence="12 14" type="primary">ubiA</name>
    <name evidence="15" type="ORF">KEBURONENSIS_01096</name>
    <name evidence="14" type="ORF">KEBURONENSIS_01172</name>
</gene>
<dbReference type="FunFam" id="1.10.357.140:FF:000002">
    <property type="entry name" value="4-hydroxybenzoate octaprenyltransferase"/>
    <property type="match status" value="1"/>
</dbReference>
<comment type="pathway">
    <text evidence="12">Cofactor biosynthesis; ubiquinone biosynthesis.</text>
</comment>
<dbReference type="GO" id="GO:0006744">
    <property type="term" value="P:ubiquinone biosynthetic process"/>
    <property type="evidence" value="ECO:0007669"/>
    <property type="project" value="UniProtKB-UniRule"/>
</dbReference>
<evidence type="ECO:0000256" key="6">
    <source>
        <dbReference type="ARBA" id="ARBA00022679"/>
    </source>
</evidence>
<keyword evidence="8 12" id="KW-0812">Transmembrane</keyword>
<comment type="similarity">
    <text evidence="3 12">Belongs to the UbiA prenyltransferase family.</text>
</comment>
<dbReference type="InterPro" id="IPR006370">
    <property type="entry name" value="HB_polyprenyltransferase-like"/>
</dbReference>
<feature type="transmembrane region" description="Helical" evidence="12">
    <location>
        <begin position="146"/>
        <end position="164"/>
    </location>
</feature>
<keyword evidence="5 12" id="KW-0997">Cell inner membrane</keyword>
<dbReference type="PANTHER" id="PTHR11048">
    <property type="entry name" value="PRENYLTRANSFERASES"/>
    <property type="match status" value="1"/>
</dbReference>
<evidence type="ECO:0000313" key="14">
    <source>
        <dbReference type="EMBL" id="SMQ12162.1"/>
    </source>
</evidence>
<evidence type="ECO:0000313" key="16">
    <source>
        <dbReference type="Proteomes" id="UP000215450"/>
    </source>
</evidence>
<evidence type="ECO:0000256" key="4">
    <source>
        <dbReference type="ARBA" id="ARBA00022475"/>
    </source>
</evidence>
<evidence type="ECO:0000256" key="5">
    <source>
        <dbReference type="ARBA" id="ARBA00022519"/>
    </source>
</evidence>
<dbReference type="AlphaFoldDB" id="A0A238HFL2"/>
<dbReference type="GO" id="GO:0008412">
    <property type="term" value="F:4-hydroxybenzoate polyprenyltransferase activity"/>
    <property type="evidence" value="ECO:0007669"/>
    <property type="project" value="UniProtKB-UniRule"/>
</dbReference>
<keyword evidence="11 12" id="KW-0472">Membrane</keyword>
<dbReference type="InterPro" id="IPR030470">
    <property type="entry name" value="UbiA_prenylTrfase_CS"/>
</dbReference>
<dbReference type="UniPathway" id="UPA00232"/>
<dbReference type="EMBL" id="FXUV01000016">
    <property type="protein sequence ID" value="SMQ12162.1"/>
    <property type="molecule type" value="Genomic_DNA"/>
</dbReference>
<protein>
    <recommendedName>
        <fullName evidence="12 13">4-hydroxybenzoate octaprenyltransferase</fullName>
        <ecNumber evidence="12 13">2.5.1.39</ecNumber>
    </recommendedName>
    <alternativeName>
        <fullName evidence="12">4-HB polyprenyltransferase</fullName>
    </alternativeName>
</protein>
<evidence type="ECO:0000256" key="8">
    <source>
        <dbReference type="ARBA" id="ARBA00022692"/>
    </source>
</evidence>
<evidence type="ECO:0000256" key="13">
    <source>
        <dbReference type="NCBIfam" id="TIGR01474"/>
    </source>
</evidence>
<comment type="catalytic activity">
    <reaction evidence="12">
        <text>all-trans-octaprenyl diphosphate + 4-hydroxybenzoate = 4-hydroxy-3-(all-trans-octaprenyl)benzoate + diphosphate</text>
        <dbReference type="Rhea" id="RHEA:27782"/>
        <dbReference type="ChEBI" id="CHEBI:1617"/>
        <dbReference type="ChEBI" id="CHEBI:17879"/>
        <dbReference type="ChEBI" id="CHEBI:33019"/>
        <dbReference type="ChEBI" id="CHEBI:57711"/>
        <dbReference type="EC" id="2.5.1.39"/>
    </reaction>
</comment>
<reference evidence="14" key="1">
    <citation type="submission" date="2017-05" db="EMBL/GenBank/DDBJ databases">
        <authorList>
            <person name="Song R."/>
            <person name="Chenine A.L."/>
            <person name="Ruprecht R.M."/>
        </authorList>
    </citation>
    <scope>NUCLEOTIDE SEQUENCE</scope>
    <source>
        <strain evidence="14">Kingella_eburonensis</strain>
    </source>
</reference>
<dbReference type="InterPro" id="IPR039653">
    <property type="entry name" value="Prenyltransferase"/>
</dbReference>
<evidence type="ECO:0000256" key="9">
    <source>
        <dbReference type="ARBA" id="ARBA00022842"/>
    </source>
</evidence>
<dbReference type="CDD" id="cd13959">
    <property type="entry name" value="PT_UbiA_COQ2"/>
    <property type="match status" value="1"/>
</dbReference>
<organism evidence="14">
    <name type="scientific">Kingella negevensis</name>
    <dbReference type="NCBI Taxonomy" id="1522312"/>
    <lineage>
        <taxon>Bacteria</taxon>
        <taxon>Pseudomonadati</taxon>
        <taxon>Pseudomonadota</taxon>
        <taxon>Betaproteobacteria</taxon>
        <taxon>Neisseriales</taxon>
        <taxon>Neisseriaceae</taxon>
        <taxon>Kingella</taxon>
    </lineage>
</organism>
<evidence type="ECO:0000256" key="12">
    <source>
        <dbReference type="HAMAP-Rule" id="MF_01635"/>
    </source>
</evidence>
<dbReference type="NCBIfam" id="TIGR01474">
    <property type="entry name" value="ubiA_proteo"/>
    <property type="match status" value="1"/>
</dbReference>
<dbReference type="STRING" id="1522312.GCA_900177895_01483"/>
<sequence>MFLNHILQPEKWRVYVQLMRADKPIGTFLLLYPTLWAVWIASEGQPEILTVLAFSAGTFLMRSAGCVANDWADRDFDGHVERTKNRPFARGAVSGKEAKALILVLCALATLCLLPFNFGTLLMAFPALFLAFTYPLMKRFFPIPQLYLGLAFSFGIPMAFMAIQETVPVIAWWLFAANVFWTLAYDTIYAMADKEDDLKIGMKTSAITFGDWDAEMAMVSHGIFDLIMLQVGWLLDAAWVFWAAWCVVFFWQAQQYWRILSRDRAACFEMFLSNNKIGCLWLVAIAAHFAFV</sequence>
<dbReference type="Gene3D" id="1.10.357.140">
    <property type="entry name" value="UbiA prenyltransferase"/>
    <property type="match status" value="1"/>
</dbReference>
<evidence type="ECO:0000256" key="3">
    <source>
        <dbReference type="ARBA" id="ARBA00005985"/>
    </source>
</evidence>
<dbReference type="Pfam" id="PF01040">
    <property type="entry name" value="UbiA"/>
    <property type="match status" value="1"/>
</dbReference>
<dbReference type="PANTHER" id="PTHR11048:SF28">
    <property type="entry name" value="4-HYDROXYBENZOATE POLYPRENYLTRANSFERASE, MITOCHONDRIAL"/>
    <property type="match status" value="1"/>
</dbReference>
<evidence type="ECO:0000256" key="2">
    <source>
        <dbReference type="ARBA" id="ARBA00004141"/>
    </source>
</evidence>
<keyword evidence="7 12" id="KW-0831">Ubiquinone biosynthesis</keyword>
<keyword evidence="6 12" id="KW-0808">Transferase</keyword>
<dbReference type="PROSITE" id="PS00943">
    <property type="entry name" value="UBIA"/>
    <property type="match status" value="1"/>
</dbReference>
<proteinExistence type="inferred from homology"/>
<evidence type="ECO:0000256" key="1">
    <source>
        <dbReference type="ARBA" id="ARBA00001946"/>
    </source>
</evidence>
<keyword evidence="10 12" id="KW-1133">Transmembrane helix</keyword>
<comment type="cofactor">
    <cofactor evidence="1 12">
        <name>Mg(2+)</name>
        <dbReference type="ChEBI" id="CHEBI:18420"/>
    </cofactor>
</comment>
<reference evidence="15 16" key="2">
    <citation type="submission" date="2017-06" db="EMBL/GenBank/DDBJ databases">
        <authorList>
            <person name="Kim H.J."/>
            <person name="Triplett B.A."/>
        </authorList>
    </citation>
    <scope>NUCLEOTIDE SEQUENCE [LARGE SCALE GENOMIC DNA]</scope>
    <source>
        <strain evidence="15">Kingella_eburonensis</strain>
    </source>
</reference>
<evidence type="ECO:0000256" key="11">
    <source>
        <dbReference type="ARBA" id="ARBA00023136"/>
    </source>
</evidence>
<name>A0A238HFL2_9NEIS</name>
<feature type="transmembrane region" description="Helical" evidence="12">
    <location>
        <begin position="226"/>
        <end position="251"/>
    </location>
</feature>
<dbReference type="Gene3D" id="1.20.120.1780">
    <property type="entry name" value="UbiA prenyltransferase"/>
    <property type="match status" value="1"/>
</dbReference>
<dbReference type="Proteomes" id="UP000215450">
    <property type="component" value="Unassembled WGS sequence"/>
</dbReference>
<comment type="subcellular location">
    <subcellularLocation>
        <location evidence="12">Cell inner membrane</location>
        <topology evidence="12">Multi-pass membrane protein</topology>
    </subcellularLocation>
    <subcellularLocation>
        <location evidence="2">Membrane</location>
        <topology evidence="2">Multi-pass membrane protein</topology>
    </subcellularLocation>
</comment>
<dbReference type="InterPro" id="IPR000537">
    <property type="entry name" value="UbiA_prenyltransferase"/>
</dbReference>
<evidence type="ECO:0000313" key="15">
    <source>
        <dbReference type="EMBL" id="SNB63639.1"/>
    </source>
</evidence>
<evidence type="ECO:0000256" key="7">
    <source>
        <dbReference type="ARBA" id="ARBA00022688"/>
    </source>
</evidence>
<keyword evidence="9 12" id="KW-0460">Magnesium</keyword>
<evidence type="ECO:0000256" key="10">
    <source>
        <dbReference type="ARBA" id="ARBA00022989"/>
    </source>
</evidence>
<dbReference type="GO" id="GO:0005886">
    <property type="term" value="C:plasma membrane"/>
    <property type="evidence" value="ECO:0007669"/>
    <property type="project" value="UniProtKB-SubCell"/>
</dbReference>
<keyword evidence="16" id="KW-1185">Reference proteome</keyword>
<comment type="function">
    <text evidence="12">Catalyzes the prenylation of para-hydroxybenzoate (PHB) with an all-trans polyprenyl group. Mediates the second step in the final reaction sequence of ubiquinone-8 (UQ-8) biosynthesis, which is the condensation of the polyisoprenoid side chain with PHB, generating the first membrane-bound Q intermediate 3-octaprenyl-4-hydroxybenzoate.</text>
</comment>
<dbReference type="EC" id="2.5.1.39" evidence="12 13"/>
<feature type="transmembrane region" description="Helical" evidence="12">
    <location>
        <begin position="271"/>
        <end position="291"/>
    </location>
</feature>